<name>A0ACD1G9K0_9EURO</name>
<accession>A0ACD1G9K0</accession>
<protein>
    <submittedName>
        <fullName evidence="1">Uncharacterized protein</fullName>
    </submittedName>
</protein>
<evidence type="ECO:0000313" key="2">
    <source>
        <dbReference type="Proteomes" id="UP000249057"/>
    </source>
</evidence>
<keyword evidence="2" id="KW-1185">Reference proteome</keyword>
<dbReference type="Proteomes" id="UP000249057">
    <property type="component" value="Unassembled WGS sequence"/>
</dbReference>
<evidence type="ECO:0000313" key="1">
    <source>
        <dbReference type="EMBL" id="RAH45887.1"/>
    </source>
</evidence>
<dbReference type="EMBL" id="KZ825341">
    <property type="protein sequence ID" value="RAH45887.1"/>
    <property type="molecule type" value="Genomic_DNA"/>
</dbReference>
<proteinExistence type="predicted"/>
<sequence>MARSRSRQVEGPPSTPSYSSSLPLMKEGLNGYGLSSGAFGQVLRKTTSPVTRRVTRSQSRELGHRRRPLLDDEDDADHHLDNDDDDDDDDDDDAAAATSGKKGHATALAVVLEESPQKSSPLKPMASRPETQDQVIPETPDDEINISGTTILPSEPDLDLDPGKMIEAFPKLWDAAEDMLEFSVPSPFELLEFTKLLQKLNDPQSLESWRLARQTSNLREEARYFGSQPYIDVELVDDIFKSSATVAEKLHELEGQWDPAPALQKANCARFVLEVLLCEPESTSSLKQAIRILDSIFPLPFTTRLVPAGQRRSAGDSLLEKETFDLALELRTQYTIMQLEEKYQNDPDFEPSRVLEEGFCIELANEEGLVLRGFETEALRGPNGEIPPGLAAEVAYRYQEMEALCLVEDIIDIEGLKKNYGWRKFVLRAAQWVCKRTDEINADMRRPLQTYKDVKKAFFARPKTRYSLGSTFSSTPRMRNSGTPSTARHPTQSIPGTATTSRYAVVTPSLARNGPRNIPGSVVSARSTRYSATPSSLRNEYHTIPETQPVDRNPHWESGESASPEARRSMQLESPVRPSARSLQRTTGSPVEHDLSRTLVSPEVQRQLQPELPTPRSGSMEQAEGVNGSDTLRVEQQARAPERATPNPAEPARSSTRAEPVPVTTRPEKSVSNTVETTRASNNIPPNSFKKPPSVDGERRKSLKSKPVFLNATAMDRLRQRELQLSAAPKNPGTPRQTEPLQPTNRSARQQFTSEKSSENRQVERPRANTREPAPEEPSEIPASPDMTSTFVQDEVEIEVTDGQLDIGEPGESQLERSHSPSFVRSSRPSSLREEALQQSRHGQGKDTNNDVSQVSNVSHEEIPRSTAAPPDSRVMFIDRQTNAARVSPISQGLDPRSVERRRNETSRKRGRESDEIPESDAEFEHDDREVSVERQRARKPIQPRSKRARRENQTENATERSSNRAQEIHSSPLRRSTRSAQSVSPNPPSASAPSTQKNKPGRRPTVRWEPGQSKRLKRLIDEHGQDCLRGTHFDWKKIRKHDAIEPLQPGEKRFTDKDEGQVKDRARNIKNYHIKNGIPLPPGWEGVTASASVFDQRKQR</sequence>
<gene>
    <name evidence="1" type="ORF">BO95DRAFT_125496</name>
</gene>
<reference evidence="1" key="1">
    <citation type="submission" date="2018-02" db="EMBL/GenBank/DDBJ databases">
        <title>The genomes of Aspergillus section Nigri reveals drivers in fungal speciation.</title>
        <authorList>
            <consortium name="DOE Joint Genome Institute"/>
            <person name="Vesth T.C."/>
            <person name="Nybo J."/>
            <person name="Theobald S."/>
            <person name="Brandl J."/>
            <person name="Frisvad J.C."/>
            <person name="Nielsen K.F."/>
            <person name="Lyhne E.K."/>
            <person name="Kogle M.E."/>
            <person name="Kuo A."/>
            <person name="Riley R."/>
            <person name="Clum A."/>
            <person name="Nolan M."/>
            <person name="Lipzen A."/>
            <person name="Salamov A."/>
            <person name="Henrissat B."/>
            <person name="Wiebenga A."/>
            <person name="De vries R.P."/>
            <person name="Grigoriev I.V."/>
            <person name="Mortensen U.H."/>
            <person name="Andersen M.R."/>
            <person name="Baker S.E."/>
        </authorList>
    </citation>
    <scope>NUCLEOTIDE SEQUENCE</scope>
    <source>
        <strain evidence="1">CBS 621.78</strain>
    </source>
</reference>
<organism evidence="1 2">
    <name type="scientific">Aspergillus brunneoviolaceus CBS 621.78</name>
    <dbReference type="NCBI Taxonomy" id="1450534"/>
    <lineage>
        <taxon>Eukaryota</taxon>
        <taxon>Fungi</taxon>
        <taxon>Dikarya</taxon>
        <taxon>Ascomycota</taxon>
        <taxon>Pezizomycotina</taxon>
        <taxon>Eurotiomycetes</taxon>
        <taxon>Eurotiomycetidae</taxon>
        <taxon>Eurotiales</taxon>
        <taxon>Aspergillaceae</taxon>
        <taxon>Aspergillus</taxon>
        <taxon>Aspergillus subgen. Circumdati</taxon>
    </lineage>
</organism>